<name>A0A7S4PNN4_GUITH</name>
<dbReference type="InterPro" id="IPR036265">
    <property type="entry name" value="HIT-like_sf"/>
</dbReference>
<protein>
    <recommendedName>
        <fullName evidence="12">UDP-glucose--hexose-1-phosphate uridylyltransferase</fullName>
    </recommendedName>
</protein>
<dbReference type="Gene3D" id="3.30.428.10">
    <property type="entry name" value="HIT-like"/>
    <property type="match status" value="2"/>
</dbReference>
<dbReference type="GO" id="GO:0006012">
    <property type="term" value="P:galactose metabolic process"/>
    <property type="evidence" value="ECO:0007669"/>
    <property type="project" value="UniProtKB-UniPathway"/>
</dbReference>
<evidence type="ECO:0000256" key="1">
    <source>
        <dbReference type="ARBA" id="ARBA00010951"/>
    </source>
</evidence>
<keyword evidence="4 8" id="KW-0479">Metal-binding</keyword>
<evidence type="ECO:0000256" key="7">
    <source>
        <dbReference type="PIRSR" id="PIRSR000808-1"/>
    </source>
</evidence>
<feature type="binding site" evidence="8">
    <location>
        <position position="86"/>
    </location>
    <ligand>
        <name>Zn(2+)</name>
        <dbReference type="ChEBI" id="CHEBI:29105"/>
    </ligand>
</feature>
<sequence length="395" mass="45008">MSSRGNARARGSRRCLNAISFPSRSLCSDEDSSSQTQQLSDKMFRQNPATGDWVVYSMARANRPKQTVSFLTKQYAKDCLTYEITCPFCMGNEHMTPKAILEYKSLRDPNAWDLRVIQNKYPAVTPLTCLNATKDNHHHIFADGRITNNEMPAVGHHEVCIENPQHNYIIATGNRESLDFMVRAWMERSADLHKDRFVKHVMLFKNNGGTAGASLLHPHSQIVALPVIPRQVEVQMKVCEEFYTKHGKSVFVQMAEEELEAGERVIERNEHFMAFVPFAAICPFETWILPLKHQAYFHAMSEEERKSFVAILHRTMRRLHMVLDEPNYNLIVCSAPVPNRVGSAAYNFSVFYSWQCRIFPRLGAGSMAGFEFGSGIFSNSNLPHLDASMLRDVQL</sequence>
<gene>
    <name evidence="11" type="ORF">GTHE00462_LOCUS38231</name>
</gene>
<comment type="similarity">
    <text evidence="1">Belongs to the galactose-1-phosphate uridylyltransferase type 1 family.</text>
</comment>
<reference evidence="11" key="1">
    <citation type="submission" date="2021-01" db="EMBL/GenBank/DDBJ databases">
        <authorList>
            <person name="Corre E."/>
            <person name="Pelletier E."/>
            <person name="Niang G."/>
            <person name="Scheremetjew M."/>
            <person name="Finn R."/>
            <person name="Kale V."/>
            <person name="Holt S."/>
            <person name="Cochrane G."/>
            <person name="Meng A."/>
            <person name="Brown T."/>
            <person name="Cohen L."/>
        </authorList>
    </citation>
    <scope>NUCLEOTIDE SEQUENCE</scope>
    <source>
        <strain evidence="11">CCMP 2712</strain>
    </source>
</reference>
<accession>A0A7S4PNN4</accession>
<evidence type="ECO:0000256" key="8">
    <source>
        <dbReference type="PIRSR" id="PIRSR000808-3"/>
    </source>
</evidence>
<dbReference type="PANTHER" id="PTHR42763">
    <property type="entry name" value="ADP-GLUCOSE PHOSPHORYLASE"/>
    <property type="match status" value="1"/>
</dbReference>
<feature type="domain" description="Galactose-1-phosphate uridyl transferase N-terminal" evidence="9">
    <location>
        <begin position="42"/>
        <end position="229"/>
    </location>
</feature>
<dbReference type="PIRSF" id="PIRSF000808">
    <property type="entry name" value="GalT"/>
    <property type="match status" value="1"/>
</dbReference>
<keyword evidence="5 8" id="KW-0862">Zinc</keyword>
<dbReference type="SUPFAM" id="SSF54197">
    <property type="entry name" value="HIT-like"/>
    <property type="match status" value="2"/>
</dbReference>
<organism evidence="11">
    <name type="scientific">Guillardia theta</name>
    <name type="common">Cryptophyte</name>
    <name type="synonym">Cryptomonas phi</name>
    <dbReference type="NCBI Taxonomy" id="55529"/>
    <lineage>
        <taxon>Eukaryota</taxon>
        <taxon>Cryptophyceae</taxon>
        <taxon>Pyrenomonadales</taxon>
        <taxon>Geminigeraceae</taxon>
        <taxon>Guillardia</taxon>
    </lineage>
</organism>
<dbReference type="InterPro" id="IPR005850">
    <property type="entry name" value="GalP_Utransf_C"/>
</dbReference>
<evidence type="ECO:0000256" key="2">
    <source>
        <dbReference type="ARBA" id="ARBA00022679"/>
    </source>
</evidence>
<dbReference type="GO" id="GO:0008270">
    <property type="term" value="F:zinc ion binding"/>
    <property type="evidence" value="ECO:0007669"/>
    <property type="project" value="InterPro"/>
</dbReference>
<evidence type="ECO:0000256" key="3">
    <source>
        <dbReference type="ARBA" id="ARBA00022695"/>
    </source>
</evidence>
<dbReference type="UniPathway" id="UPA00214"/>
<feature type="domain" description="Galactose-1-phosphate uridyl transferase C-terminal" evidence="10">
    <location>
        <begin position="239"/>
        <end position="323"/>
    </location>
</feature>
<evidence type="ECO:0000256" key="6">
    <source>
        <dbReference type="ARBA" id="ARBA00023277"/>
    </source>
</evidence>
<evidence type="ECO:0000259" key="9">
    <source>
        <dbReference type="Pfam" id="PF01087"/>
    </source>
</evidence>
<keyword evidence="2" id="KW-0808">Transferase</keyword>
<dbReference type="InterPro" id="IPR053177">
    <property type="entry name" value="ADP-glucose_phosphorylase"/>
</dbReference>
<feature type="active site" description="Tele-UMP-histidine intermediate" evidence="7">
    <location>
        <position position="219"/>
    </location>
</feature>
<evidence type="ECO:0000259" key="10">
    <source>
        <dbReference type="Pfam" id="PF02744"/>
    </source>
</evidence>
<evidence type="ECO:0000256" key="4">
    <source>
        <dbReference type="ARBA" id="ARBA00022723"/>
    </source>
</evidence>
<dbReference type="Pfam" id="PF02744">
    <property type="entry name" value="GalP_UDP_tr_C"/>
    <property type="match status" value="1"/>
</dbReference>
<keyword evidence="6" id="KW-0119">Carbohydrate metabolism</keyword>
<dbReference type="InterPro" id="IPR001937">
    <property type="entry name" value="GalP_UDPtransf1"/>
</dbReference>
<dbReference type="AlphaFoldDB" id="A0A7S4PNN4"/>
<evidence type="ECO:0008006" key="12">
    <source>
        <dbReference type="Google" id="ProtNLM"/>
    </source>
</evidence>
<keyword evidence="3" id="KW-0548">Nucleotidyltransferase</keyword>
<evidence type="ECO:0000256" key="5">
    <source>
        <dbReference type="ARBA" id="ARBA00022833"/>
    </source>
</evidence>
<dbReference type="EMBL" id="HBKN01048902">
    <property type="protein sequence ID" value="CAE2339427.1"/>
    <property type="molecule type" value="Transcribed_RNA"/>
</dbReference>
<proteinExistence type="inferred from homology"/>
<feature type="binding site" evidence="8">
    <location>
        <position position="166"/>
    </location>
    <ligand>
        <name>Zn(2+)</name>
        <dbReference type="ChEBI" id="CHEBI:29105"/>
    </ligand>
</feature>
<evidence type="ECO:0000313" key="11">
    <source>
        <dbReference type="EMBL" id="CAE2339427.1"/>
    </source>
</evidence>
<dbReference type="Pfam" id="PF01087">
    <property type="entry name" value="GalP_UDP_transf"/>
    <property type="match status" value="1"/>
</dbReference>
<feature type="binding site" evidence="8">
    <location>
        <position position="217"/>
    </location>
    <ligand>
        <name>Zn(2+)</name>
        <dbReference type="ChEBI" id="CHEBI:29105"/>
    </ligand>
</feature>
<comment type="cofactor">
    <cofactor evidence="8">
        <name>Zn(2+)</name>
        <dbReference type="ChEBI" id="CHEBI:29105"/>
    </cofactor>
    <text evidence="8">Binds 1 zinc ion per subunit.</text>
</comment>
<dbReference type="GO" id="GO:0008108">
    <property type="term" value="F:UDP-glucose:hexose-1-phosphate uridylyltransferase activity"/>
    <property type="evidence" value="ECO:0007669"/>
    <property type="project" value="InterPro"/>
</dbReference>
<dbReference type="PANTHER" id="PTHR42763:SF2">
    <property type="entry name" value="ADP-GLUCOSE PHOSPHORYLASE"/>
    <property type="match status" value="1"/>
</dbReference>
<dbReference type="NCBIfam" id="TIGR00209">
    <property type="entry name" value="galT_1"/>
    <property type="match status" value="1"/>
</dbReference>
<dbReference type="InterPro" id="IPR005849">
    <property type="entry name" value="GalP_Utransf_N"/>
</dbReference>
<feature type="binding site" evidence="8">
    <location>
        <position position="89"/>
    </location>
    <ligand>
        <name>Zn(2+)</name>
        <dbReference type="ChEBI" id="CHEBI:29105"/>
    </ligand>
</feature>